<sequence>MTIHQTHLCTHISQRSCDGRHQRQQPAGQRTLTECQAMVRALACGAKGFTRAGVTFEQADHQVTLVKHGGHTVAELQGRFGTATVVTLIRRNLAAHARTVVADVNRSLTGLLLPVGHTYRLEEGHNLNAILSRGASQLHGYIGGRAAVGQVQISGEFQFSLTECRAHLKLKAGDRFSDGESLLEPGVGLFNGETYAELADQLVSCVNDCLHEHMSVAI</sequence>
<reference evidence="1" key="1">
    <citation type="submission" date="2020-02" db="EMBL/GenBank/DDBJ databases">
        <title>Synteny-based analysis reveals conserved mechanism for high triclosan tolerance in Pseudomonas, as well as instances of horizontal transfer.</title>
        <authorList>
            <person name="Mcfarland A.G."/>
            <person name="Bertucci H.K."/>
            <person name="Litmann E."/>
            <person name="Shen J."/>
            <person name="Huttenhower C."/>
            <person name="Hartmann E.M."/>
        </authorList>
    </citation>
    <scope>NUCLEOTIDE SEQUENCE</scope>
    <source>
        <strain evidence="1">109A1</strain>
    </source>
</reference>
<proteinExistence type="predicted"/>
<dbReference type="Proteomes" id="UP001138621">
    <property type="component" value="Unassembled WGS sequence"/>
</dbReference>
<dbReference type="AlphaFoldDB" id="A0AA40RTT6"/>
<name>A0AA40RTT6_STUST</name>
<organism evidence="1 2">
    <name type="scientific">Stutzerimonas stutzeri</name>
    <name type="common">Pseudomonas stutzeri</name>
    <dbReference type="NCBI Taxonomy" id="316"/>
    <lineage>
        <taxon>Bacteria</taxon>
        <taxon>Pseudomonadati</taxon>
        <taxon>Pseudomonadota</taxon>
        <taxon>Gammaproteobacteria</taxon>
        <taxon>Pseudomonadales</taxon>
        <taxon>Pseudomonadaceae</taxon>
        <taxon>Stutzerimonas</taxon>
    </lineage>
</organism>
<evidence type="ECO:0000313" key="1">
    <source>
        <dbReference type="EMBL" id="MBA1305885.1"/>
    </source>
</evidence>
<evidence type="ECO:0000313" key="2">
    <source>
        <dbReference type="Proteomes" id="UP001138621"/>
    </source>
</evidence>
<gene>
    <name evidence="1" type="ORF">G7024_15955</name>
</gene>
<dbReference type="EMBL" id="JAAMRD010000014">
    <property type="protein sequence ID" value="MBA1305885.1"/>
    <property type="molecule type" value="Genomic_DNA"/>
</dbReference>
<protein>
    <submittedName>
        <fullName evidence="1">Uncharacterized protein</fullName>
    </submittedName>
</protein>
<dbReference type="RefSeq" id="WP_181121589.1">
    <property type="nucleotide sequence ID" value="NZ_JAAMRD010000014.1"/>
</dbReference>
<comment type="caution">
    <text evidence="1">The sequence shown here is derived from an EMBL/GenBank/DDBJ whole genome shotgun (WGS) entry which is preliminary data.</text>
</comment>
<accession>A0AA40RTT6</accession>